<reference evidence="11" key="1">
    <citation type="submission" date="2023-07" db="EMBL/GenBank/DDBJ databases">
        <title>Chromosome-level genome assembly of Artemia franciscana.</title>
        <authorList>
            <person name="Jo E."/>
        </authorList>
    </citation>
    <scope>NUCLEOTIDE SEQUENCE</scope>
    <source>
        <tissue evidence="11">Whole body</tissue>
    </source>
</reference>
<organism evidence="11 12">
    <name type="scientific">Artemia franciscana</name>
    <name type="common">Brine shrimp</name>
    <name type="synonym">Artemia sanfranciscana</name>
    <dbReference type="NCBI Taxonomy" id="6661"/>
    <lineage>
        <taxon>Eukaryota</taxon>
        <taxon>Metazoa</taxon>
        <taxon>Ecdysozoa</taxon>
        <taxon>Arthropoda</taxon>
        <taxon>Crustacea</taxon>
        <taxon>Branchiopoda</taxon>
        <taxon>Anostraca</taxon>
        <taxon>Artemiidae</taxon>
        <taxon>Artemia</taxon>
    </lineage>
</organism>
<dbReference type="GO" id="GO:0004325">
    <property type="term" value="F:ferrochelatase activity"/>
    <property type="evidence" value="ECO:0007669"/>
    <property type="project" value="UniProtKB-UniRule"/>
</dbReference>
<evidence type="ECO:0000256" key="7">
    <source>
        <dbReference type="ARBA" id="ARBA00023239"/>
    </source>
</evidence>
<gene>
    <name evidence="11" type="ORF">QYM36_019666</name>
</gene>
<keyword evidence="4" id="KW-0479">Metal-binding</keyword>
<evidence type="ECO:0000256" key="5">
    <source>
        <dbReference type="ARBA" id="ARBA00023004"/>
    </source>
</evidence>
<comment type="pathway">
    <text evidence="1 10">Porphyrin-containing compound metabolism; protoheme biosynthesis; protoheme from protoporphyrin-IX: step 1/1.</text>
</comment>
<dbReference type="FunFam" id="3.40.50.1400:FF:000002">
    <property type="entry name" value="Ferrochelatase"/>
    <property type="match status" value="1"/>
</dbReference>
<comment type="function">
    <text evidence="10">Catalyzes the ferrous insertion into protoporphyrin IX.</text>
</comment>
<proteinExistence type="inferred from homology"/>
<keyword evidence="7 10" id="KW-0456">Lyase</keyword>
<keyword evidence="5 10" id="KW-0408">Iron</keyword>
<dbReference type="NCBIfam" id="TIGR00109">
    <property type="entry name" value="hemH"/>
    <property type="match status" value="1"/>
</dbReference>
<evidence type="ECO:0000256" key="8">
    <source>
        <dbReference type="ARBA" id="ARBA00023244"/>
    </source>
</evidence>
<evidence type="ECO:0000256" key="3">
    <source>
        <dbReference type="ARBA" id="ARBA00022490"/>
    </source>
</evidence>
<dbReference type="GO" id="GO:0005743">
    <property type="term" value="C:mitochondrial inner membrane"/>
    <property type="evidence" value="ECO:0007669"/>
    <property type="project" value="UniProtKB-SubCell"/>
</dbReference>
<keyword evidence="3" id="KW-0963">Cytoplasm</keyword>
<dbReference type="PROSITE" id="PS00534">
    <property type="entry name" value="FERROCHELATASE"/>
    <property type="match status" value="1"/>
</dbReference>
<dbReference type="EC" id="4.98.1.1" evidence="10"/>
<evidence type="ECO:0000256" key="2">
    <source>
        <dbReference type="ARBA" id="ARBA00007718"/>
    </source>
</evidence>
<dbReference type="InterPro" id="IPR001015">
    <property type="entry name" value="Ferrochelatase"/>
</dbReference>
<comment type="catalytic activity">
    <reaction evidence="9">
        <text>heme b + 2 H(+) = protoporphyrin IX + Fe(2+)</text>
        <dbReference type="Rhea" id="RHEA:22584"/>
        <dbReference type="ChEBI" id="CHEBI:15378"/>
        <dbReference type="ChEBI" id="CHEBI:29033"/>
        <dbReference type="ChEBI" id="CHEBI:57306"/>
        <dbReference type="ChEBI" id="CHEBI:60344"/>
        <dbReference type="EC" id="4.98.1.1"/>
    </reaction>
    <physiologicalReaction direction="right-to-left" evidence="9">
        <dbReference type="Rhea" id="RHEA:22586"/>
    </physiologicalReaction>
</comment>
<keyword evidence="6 10" id="KW-0350">Heme biosynthesis</keyword>
<protein>
    <recommendedName>
        <fullName evidence="10">Ferrochelatase</fullName>
        <ecNumber evidence="10">4.98.1.1</ecNumber>
    </recommendedName>
</protein>
<dbReference type="Gene3D" id="3.40.50.1400">
    <property type="match status" value="1"/>
</dbReference>
<evidence type="ECO:0000256" key="10">
    <source>
        <dbReference type="RuleBase" id="RU000607"/>
    </source>
</evidence>
<dbReference type="InterPro" id="IPR033644">
    <property type="entry name" value="Ferrochelatase_C"/>
</dbReference>
<sequence length="225" mass="25786">MRYGQPSIKTQLLAMKDRGCDRILIAPLYPQYSATTTATVNDRAFDVLKEIRWQPAIRTLPPYFDQPDYIDAIANSIRDYLTQAESKPDVLLASFHGLPQEYFDKGDPYYCHCAKTTRLIRDALGMDETQLVLSFQSRFGPKQWLQPYTVETLETLAKAKKSVAVFMPGFSADCLETLEEMNMQNRDHYLQHGGDQYDFIPCLNDSPDSINMLAKLIQNELQGWI</sequence>
<dbReference type="CDD" id="cd00419">
    <property type="entry name" value="Ferrochelatase_C"/>
    <property type="match status" value="1"/>
</dbReference>
<comment type="subcellular location">
    <subcellularLocation>
        <location evidence="10">Mitochondrion inner membrane</location>
    </subcellularLocation>
</comment>
<evidence type="ECO:0000256" key="9">
    <source>
        <dbReference type="ARBA" id="ARBA00049915"/>
    </source>
</evidence>
<name>A0AA88H1Z4_ARTSF</name>
<evidence type="ECO:0000256" key="6">
    <source>
        <dbReference type="ARBA" id="ARBA00023133"/>
    </source>
</evidence>
<keyword evidence="10" id="KW-0472">Membrane</keyword>
<dbReference type="PANTHER" id="PTHR11108:SF1">
    <property type="entry name" value="FERROCHELATASE, MITOCHONDRIAL"/>
    <property type="match status" value="1"/>
</dbReference>
<dbReference type="Proteomes" id="UP001187531">
    <property type="component" value="Unassembled WGS sequence"/>
</dbReference>
<evidence type="ECO:0000313" key="11">
    <source>
        <dbReference type="EMBL" id="KAK2701704.1"/>
    </source>
</evidence>
<keyword evidence="12" id="KW-1185">Reference proteome</keyword>
<evidence type="ECO:0000256" key="4">
    <source>
        <dbReference type="ARBA" id="ARBA00022723"/>
    </source>
</evidence>
<dbReference type="InterPro" id="IPR019772">
    <property type="entry name" value="Ferrochelatase_AS"/>
</dbReference>
<keyword evidence="8 10" id="KW-0627">Porphyrin biosynthesis</keyword>
<accession>A0AA88H1Z4</accession>
<comment type="caution">
    <text evidence="11">The sequence shown here is derived from an EMBL/GenBank/DDBJ whole genome shotgun (WGS) entry which is preliminary data.</text>
</comment>
<dbReference type="AlphaFoldDB" id="A0AA88H1Z4"/>
<keyword evidence="10" id="KW-0999">Mitochondrion inner membrane</keyword>
<dbReference type="SUPFAM" id="SSF53800">
    <property type="entry name" value="Chelatase"/>
    <property type="match status" value="1"/>
</dbReference>
<comment type="similarity">
    <text evidence="2 10">Belongs to the ferrochelatase family.</text>
</comment>
<evidence type="ECO:0000313" key="12">
    <source>
        <dbReference type="Proteomes" id="UP001187531"/>
    </source>
</evidence>
<dbReference type="PANTHER" id="PTHR11108">
    <property type="entry name" value="FERROCHELATASE"/>
    <property type="match status" value="1"/>
</dbReference>
<dbReference type="GO" id="GO:0006783">
    <property type="term" value="P:heme biosynthetic process"/>
    <property type="evidence" value="ECO:0007669"/>
    <property type="project" value="UniProtKB-UniRule"/>
</dbReference>
<dbReference type="Pfam" id="PF00762">
    <property type="entry name" value="Ferrochelatase"/>
    <property type="match status" value="1"/>
</dbReference>
<dbReference type="EMBL" id="JAVRJZ010002296">
    <property type="protein sequence ID" value="KAK2701704.1"/>
    <property type="molecule type" value="Genomic_DNA"/>
</dbReference>
<evidence type="ECO:0000256" key="1">
    <source>
        <dbReference type="ARBA" id="ARBA00004943"/>
    </source>
</evidence>
<dbReference type="GO" id="GO:0046872">
    <property type="term" value="F:metal ion binding"/>
    <property type="evidence" value="ECO:0007669"/>
    <property type="project" value="UniProtKB-KW"/>
</dbReference>
<keyword evidence="10" id="KW-0496">Mitochondrion</keyword>